<dbReference type="EMBL" id="JADIMR010000005">
    <property type="protein sequence ID" value="MBO8446194.1"/>
    <property type="molecule type" value="Genomic_DNA"/>
</dbReference>
<dbReference type="Proteomes" id="UP000823637">
    <property type="component" value="Unassembled WGS sequence"/>
</dbReference>
<dbReference type="SUPFAM" id="SSF143011">
    <property type="entry name" value="RelE-like"/>
    <property type="match status" value="1"/>
</dbReference>
<protein>
    <submittedName>
        <fullName evidence="1">Type II toxin-antitoxin system RelE/ParE family toxin</fullName>
    </submittedName>
</protein>
<reference evidence="1" key="2">
    <citation type="journal article" date="2021" name="PeerJ">
        <title>Extensive microbial diversity within the chicken gut microbiome revealed by metagenomics and culture.</title>
        <authorList>
            <person name="Gilroy R."/>
            <person name="Ravi A."/>
            <person name="Getino M."/>
            <person name="Pursley I."/>
            <person name="Horton D.L."/>
            <person name="Alikhan N.F."/>
            <person name="Baker D."/>
            <person name="Gharbi K."/>
            <person name="Hall N."/>
            <person name="Watson M."/>
            <person name="Adriaenssens E.M."/>
            <person name="Foster-Nyarko E."/>
            <person name="Jarju S."/>
            <person name="Secka A."/>
            <person name="Antonio M."/>
            <person name="Oren A."/>
            <person name="Chaudhuri R.R."/>
            <person name="La Ragione R."/>
            <person name="Hildebrand F."/>
            <person name="Pallen M.J."/>
        </authorList>
    </citation>
    <scope>NUCLEOTIDE SEQUENCE</scope>
    <source>
        <strain evidence="1">D3-1215</strain>
    </source>
</reference>
<dbReference type="Gene3D" id="3.30.2310.20">
    <property type="entry name" value="RelE-like"/>
    <property type="match status" value="1"/>
</dbReference>
<name>A0A9D9EEB1_9BACT</name>
<evidence type="ECO:0000313" key="2">
    <source>
        <dbReference type="Proteomes" id="UP000823637"/>
    </source>
</evidence>
<sequence>MKLKVRIGKLAQEFLDALDTKVQQKIYFNIFKVEEGIIDSELFKKLENTEIWEFRTLFGGKCYRLFAFWDETQRAIIIVTHGIVKKTQKTPLKEIRKAEELMKEHYDKRRQQ</sequence>
<gene>
    <name evidence="1" type="ORF">IAC32_00395</name>
</gene>
<dbReference type="InterPro" id="IPR035093">
    <property type="entry name" value="RelE/ParE_toxin_dom_sf"/>
</dbReference>
<proteinExistence type="predicted"/>
<dbReference type="Pfam" id="PF05973">
    <property type="entry name" value="Gp49"/>
    <property type="match status" value="1"/>
</dbReference>
<dbReference type="InterPro" id="IPR009241">
    <property type="entry name" value="HigB-like"/>
</dbReference>
<accession>A0A9D9EEB1</accession>
<organism evidence="1 2">
    <name type="scientific">Candidatus Enterocola intestinipullorum</name>
    <dbReference type="NCBI Taxonomy" id="2840783"/>
    <lineage>
        <taxon>Bacteria</taxon>
        <taxon>Pseudomonadati</taxon>
        <taxon>Bacteroidota</taxon>
        <taxon>Bacteroidia</taxon>
        <taxon>Bacteroidales</taxon>
        <taxon>Candidatus Enterocola</taxon>
    </lineage>
</organism>
<comment type="caution">
    <text evidence="1">The sequence shown here is derived from an EMBL/GenBank/DDBJ whole genome shotgun (WGS) entry which is preliminary data.</text>
</comment>
<dbReference type="AlphaFoldDB" id="A0A9D9EEB1"/>
<evidence type="ECO:0000313" key="1">
    <source>
        <dbReference type="EMBL" id="MBO8446194.1"/>
    </source>
</evidence>
<reference evidence="1" key="1">
    <citation type="submission" date="2020-10" db="EMBL/GenBank/DDBJ databases">
        <authorList>
            <person name="Gilroy R."/>
        </authorList>
    </citation>
    <scope>NUCLEOTIDE SEQUENCE</scope>
    <source>
        <strain evidence="1">D3-1215</strain>
    </source>
</reference>